<dbReference type="PANTHER" id="PTHR42685">
    <property type="entry name" value="GERANYLGERANYL DIPHOSPHATE REDUCTASE"/>
    <property type="match status" value="1"/>
</dbReference>
<dbReference type="Pfam" id="PF01494">
    <property type="entry name" value="FAD_binding_3"/>
    <property type="match status" value="1"/>
</dbReference>
<sequence length="348" mass="36504">MPGGGVIDLLVVGGGPAGLATAVHAALAGLETVVLEQRPAPVDKACGEGLMPSAVRPLRELGVELRGRPFHGIRYVEADGARCAEARFTAGPGLGVRRTELQAALAARAAELGVRTVRGRAVAEVEQDAAGVRLGGLSARHAVAADGLHSPLRRALGLHRPQRGGPAARYGLRRHYAVPPWSDLVEVHWARHAEAYVTPVADGVVGVAVLSGERAPFDRQLARFPRLAERLPEAAAVSAVRGAGPLRQRAAARVAGRVLLVGDAAGYVDALTGEGVAMAVASAEALVRCVVAGRPEAYEQAWRRVSRDYRLLTESLLWARRRPLLADRIVPAAAALPALFRAGVNLLA</sequence>
<dbReference type="Gene3D" id="3.50.50.60">
    <property type="entry name" value="FAD/NAD(P)-binding domain"/>
    <property type="match status" value="1"/>
</dbReference>
<accession>A0ABP9DF39</accession>
<dbReference type="InterPro" id="IPR050407">
    <property type="entry name" value="Geranylgeranyl_reductase"/>
</dbReference>
<dbReference type="InterPro" id="IPR036188">
    <property type="entry name" value="FAD/NAD-bd_sf"/>
</dbReference>
<dbReference type="EMBL" id="BAABIS010000001">
    <property type="protein sequence ID" value="GAA4842860.1"/>
    <property type="molecule type" value="Genomic_DNA"/>
</dbReference>
<proteinExistence type="predicted"/>
<dbReference type="PRINTS" id="PR00420">
    <property type="entry name" value="RNGMNOXGNASE"/>
</dbReference>
<dbReference type="PANTHER" id="PTHR42685:SF19">
    <property type="entry name" value="POSSIBLE OXIDOREDUCTASE"/>
    <property type="match status" value="1"/>
</dbReference>
<comment type="caution">
    <text evidence="2">The sequence shown here is derived from an EMBL/GenBank/DDBJ whole genome shotgun (WGS) entry which is preliminary data.</text>
</comment>
<gene>
    <name evidence="2" type="ORF">GCM10023235_18580</name>
</gene>
<name>A0ABP9DF39_9ACTN</name>
<reference evidence="3" key="1">
    <citation type="journal article" date="2019" name="Int. J. Syst. Evol. Microbiol.">
        <title>The Global Catalogue of Microorganisms (GCM) 10K type strain sequencing project: providing services to taxonomists for standard genome sequencing and annotation.</title>
        <authorList>
            <consortium name="The Broad Institute Genomics Platform"/>
            <consortium name="The Broad Institute Genome Sequencing Center for Infectious Disease"/>
            <person name="Wu L."/>
            <person name="Ma J."/>
        </authorList>
    </citation>
    <scope>NUCLEOTIDE SEQUENCE [LARGE SCALE GENOMIC DNA]</scope>
    <source>
        <strain evidence="3">JCM 13006</strain>
    </source>
</reference>
<evidence type="ECO:0000259" key="1">
    <source>
        <dbReference type="Pfam" id="PF01494"/>
    </source>
</evidence>
<dbReference type="Proteomes" id="UP001501752">
    <property type="component" value="Unassembled WGS sequence"/>
</dbReference>
<evidence type="ECO:0000313" key="2">
    <source>
        <dbReference type="EMBL" id="GAA4842860.1"/>
    </source>
</evidence>
<dbReference type="SUPFAM" id="SSF51905">
    <property type="entry name" value="FAD/NAD(P)-binding domain"/>
    <property type="match status" value="1"/>
</dbReference>
<organism evidence="2 3">
    <name type="scientific">Kitasatospora terrestris</name>
    <dbReference type="NCBI Taxonomy" id="258051"/>
    <lineage>
        <taxon>Bacteria</taxon>
        <taxon>Bacillati</taxon>
        <taxon>Actinomycetota</taxon>
        <taxon>Actinomycetes</taxon>
        <taxon>Kitasatosporales</taxon>
        <taxon>Streptomycetaceae</taxon>
        <taxon>Kitasatospora</taxon>
    </lineage>
</organism>
<feature type="domain" description="FAD-binding" evidence="1">
    <location>
        <begin position="8"/>
        <end position="288"/>
    </location>
</feature>
<protein>
    <submittedName>
        <fullName evidence="2">NAD(P)/FAD-dependent oxidoreductase</fullName>
    </submittedName>
</protein>
<dbReference type="InterPro" id="IPR002938">
    <property type="entry name" value="FAD-bd"/>
</dbReference>
<evidence type="ECO:0000313" key="3">
    <source>
        <dbReference type="Proteomes" id="UP001501752"/>
    </source>
</evidence>
<keyword evidence="3" id="KW-1185">Reference proteome</keyword>